<organism evidence="1 2">
    <name type="scientific">Penicillium oxalicum (strain 114-2 / CGMCC 5302)</name>
    <name type="common">Penicillium decumbens</name>
    <dbReference type="NCBI Taxonomy" id="933388"/>
    <lineage>
        <taxon>Eukaryota</taxon>
        <taxon>Fungi</taxon>
        <taxon>Dikarya</taxon>
        <taxon>Ascomycota</taxon>
        <taxon>Pezizomycotina</taxon>
        <taxon>Eurotiomycetes</taxon>
        <taxon>Eurotiomycetidae</taxon>
        <taxon>Eurotiales</taxon>
        <taxon>Aspergillaceae</taxon>
        <taxon>Penicillium</taxon>
    </lineage>
</organism>
<evidence type="ECO:0000313" key="1">
    <source>
        <dbReference type="EMBL" id="EPS26184.1"/>
    </source>
</evidence>
<proteinExistence type="predicted"/>
<dbReference type="PhylomeDB" id="S7Z7N2"/>
<dbReference type="Gene3D" id="1.10.150.240">
    <property type="entry name" value="Putative phosphatase, domain 2"/>
    <property type="match status" value="1"/>
</dbReference>
<dbReference type="GO" id="GO:0016791">
    <property type="term" value="F:phosphatase activity"/>
    <property type="evidence" value="ECO:0007669"/>
    <property type="project" value="TreeGrafter"/>
</dbReference>
<dbReference type="PANTHER" id="PTHR18901:SF42">
    <property type="entry name" value="SUPERFAMILY HYDROLASE, PUTATIVE-RELATED"/>
    <property type="match status" value="1"/>
</dbReference>
<dbReference type="SUPFAM" id="SSF56784">
    <property type="entry name" value="HAD-like"/>
    <property type="match status" value="1"/>
</dbReference>
<dbReference type="Gene3D" id="3.40.50.1000">
    <property type="entry name" value="HAD superfamily/HAD-like"/>
    <property type="match status" value="1"/>
</dbReference>
<keyword evidence="2" id="KW-1185">Reference proteome</keyword>
<dbReference type="PANTHER" id="PTHR18901">
    <property type="entry name" value="2-DEOXYGLUCOSE-6-PHOSPHATE PHOSPHATASE 2"/>
    <property type="match status" value="1"/>
</dbReference>
<dbReference type="EMBL" id="KB644408">
    <property type="protein sequence ID" value="EPS26184.1"/>
    <property type="molecule type" value="Genomic_DNA"/>
</dbReference>
<dbReference type="Proteomes" id="UP000019376">
    <property type="component" value="Unassembled WGS sequence"/>
</dbReference>
<name>S7Z7N2_PENO1</name>
<reference evidence="1 2" key="1">
    <citation type="journal article" date="2013" name="PLoS ONE">
        <title>Genomic and secretomic analyses reveal unique features of the lignocellulolytic enzyme system of Penicillium decumbens.</title>
        <authorList>
            <person name="Liu G."/>
            <person name="Zhang L."/>
            <person name="Wei X."/>
            <person name="Zou G."/>
            <person name="Qin Y."/>
            <person name="Ma L."/>
            <person name="Li J."/>
            <person name="Zheng H."/>
            <person name="Wang S."/>
            <person name="Wang C."/>
            <person name="Xun L."/>
            <person name="Zhao G.-P."/>
            <person name="Zhou Z."/>
            <person name="Qu Y."/>
        </authorList>
    </citation>
    <scope>NUCLEOTIDE SEQUENCE [LARGE SCALE GENOMIC DNA]</scope>
    <source>
        <strain evidence="2">114-2 / CGMCC 5302</strain>
    </source>
</reference>
<dbReference type="AlphaFoldDB" id="S7Z7N2"/>
<dbReference type="InterPro" id="IPR023214">
    <property type="entry name" value="HAD_sf"/>
</dbReference>
<dbReference type="HOGENOM" id="CLU_045011_13_0_1"/>
<dbReference type="InterPro" id="IPR036412">
    <property type="entry name" value="HAD-like_sf"/>
</dbReference>
<protein>
    <submittedName>
        <fullName evidence="1">Uncharacterized protein</fullName>
    </submittedName>
</protein>
<dbReference type="OrthoDB" id="40579at2759"/>
<dbReference type="Pfam" id="PF13419">
    <property type="entry name" value="HAD_2"/>
    <property type="match status" value="1"/>
</dbReference>
<dbReference type="InterPro" id="IPR023198">
    <property type="entry name" value="PGP-like_dom2"/>
</dbReference>
<dbReference type="STRING" id="933388.S7Z7N2"/>
<dbReference type="eggNOG" id="KOG2914">
    <property type="taxonomic scope" value="Eukaryota"/>
</dbReference>
<sequence length="180" mass="20072">MATFETGFPAIRACIFDLDGLLINSEDIITLSTNKLLKNYGRPAFTPSIRAQLMGVPDSTNGDVFHNWAKLPISHRQVLGDDPRLGSSRKPILPNECLVFEDSVARVEAGRRAGMRVIWVPHPDMAVEYAARQKDVLAGRTGIIEIGDDWQLGEIDNGWAKSISSLEHFDYEKYSIDVRS</sequence>
<accession>S7Z7N2</accession>
<gene>
    <name evidence="1" type="ORF">PDE_01120</name>
</gene>
<evidence type="ECO:0000313" key="2">
    <source>
        <dbReference type="Proteomes" id="UP000019376"/>
    </source>
</evidence>
<dbReference type="InterPro" id="IPR041492">
    <property type="entry name" value="HAD_2"/>
</dbReference>